<sequence>MDDLQALLPHLPILAAFAEMGQVTGAAEILAVPQPQVSRSLARAEEITGLTLKQRHGREVRPTKDAIRLGEAAKATLTNLDNTLNDLRSEVRGSVRLAFQHSLGEHVVPQAISAFVPEHPQVDFTLTQGSRSECLEALEAGKVDAAFIAIIPDSMRLESQILMQEQLVLAVPNSHPLAAKSTIHSHDIADQDLIATRHGLGLRRTTDALLRRWGISPRVTFEGQEISTVLGLVAAGLGITIVPSRAYRHEVTLIPFAHKDAVRDLVLVTSAERTLTTAAARFVEVARTLFT</sequence>
<evidence type="ECO:0000259" key="5">
    <source>
        <dbReference type="PROSITE" id="PS50931"/>
    </source>
</evidence>
<dbReference type="Gene3D" id="3.40.190.290">
    <property type="match status" value="1"/>
</dbReference>
<evidence type="ECO:0000256" key="2">
    <source>
        <dbReference type="ARBA" id="ARBA00023015"/>
    </source>
</evidence>
<dbReference type="EMBL" id="JBHUOP010000003">
    <property type="protein sequence ID" value="MFD2840746.1"/>
    <property type="molecule type" value="Genomic_DNA"/>
</dbReference>
<dbReference type="PANTHER" id="PTHR30346">
    <property type="entry name" value="TRANSCRIPTIONAL DUAL REGULATOR HCAR-RELATED"/>
    <property type="match status" value="1"/>
</dbReference>
<evidence type="ECO:0000313" key="7">
    <source>
        <dbReference type="Proteomes" id="UP001597391"/>
    </source>
</evidence>
<evidence type="ECO:0000256" key="3">
    <source>
        <dbReference type="ARBA" id="ARBA00023125"/>
    </source>
</evidence>
<dbReference type="InterPro" id="IPR005119">
    <property type="entry name" value="LysR_subst-bd"/>
</dbReference>
<name>A0ABW5XHK5_9MICO</name>
<organism evidence="6 7">
    <name type="scientific">Populibacterium corticicola</name>
    <dbReference type="NCBI Taxonomy" id="1812826"/>
    <lineage>
        <taxon>Bacteria</taxon>
        <taxon>Bacillati</taxon>
        <taxon>Actinomycetota</taxon>
        <taxon>Actinomycetes</taxon>
        <taxon>Micrococcales</taxon>
        <taxon>Jonesiaceae</taxon>
        <taxon>Populibacterium</taxon>
    </lineage>
</organism>
<feature type="domain" description="HTH lysR-type" evidence="5">
    <location>
        <begin position="1"/>
        <end position="63"/>
    </location>
</feature>
<reference evidence="7" key="1">
    <citation type="journal article" date="2019" name="Int. J. Syst. Evol. Microbiol.">
        <title>The Global Catalogue of Microorganisms (GCM) 10K type strain sequencing project: providing services to taxonomists for standard genome sequencing and annotation.</title>
        <authorList>
            <consortium name="The Broad Institute Genomics Platform"/>
            <consortium name="The Broad Institute Genome Sequencing Center for Infectious Disease"/>
            <person name="Wu L."/>
            <person name="Ma J."/>
        </authorList>
    </citation>
    <scope>NUCLEOTIDE SEQUENCE [LARGE SCALE GENOMIC DNA]</scope>
    <source>
        <strain evidence="7">KCTC 33576</strain>
    </source>
</reference>
<evidence type="ECO:0000256" key="1">
    <source>
        <dbReference type="ARBA" id="ARBA00009437"/>
    </source>
</evidence>
<dbReference type="Pfam" id="PF00126">
    <property type="entry name" value="HTH_1"/>
    <property type="match status" value="1"/>
</dbReference>
<accession>A0ABW5XHK5</accession>
<evidence type="ECO:0000313" key="6">
    <source>
        <dbReference type="EMBL" id="MFD2840746.1"/>
    </source>
</evidence>
<protein>
    <submittedName>
        <fullName evidence="6">LysR family transcriptional regulator</fullName>
    </submittedName>
</protein>
<dbReference type="RefSeq" id="WP_377466625.1">
    <property type="nucleotide sequence ID" value="NZ_JBHUOP010000003.1"/>
</dbReference>
<dbReference type="InterPro" id="IPR036390">
    <property type="entry name" value="WH_DNA-bd_sf"/>
</dbReference>
<gene>
    <name evidence="6" type="ORF">ACFSYH_09195</name>
</gene>
<dbReference type="Pfam" id="PF03466">
    <property type="entry name" value="LysR_substrate"/>
    <property type="match status" value="1"/>
</dbReference>
<dbReference type="InterPro" id="IPR000847">
    <property type="entry name" value="LysR_HTH_N"/>
</dbReference>
<dbReference type="CDD" id="cd08434">
    <property type="entry name" value="PBP2_GltC_like"/>
    <property type="match status" value="1"/>
</dbReference>
<proteinExistence type="inferred from homology"/>
<dbReference type="InterPro" id="IPR036388">
    <property type="entry name" value="WH-like_DNA-bd_sf"/>
</dbReference>
<evidence type="ECO:0000256" key="4">
    <source>
        <dbReference type="ARBA" id="ARBA00023163"/>
    </source>
</evidence>
<dbReference type="Gene3D" id="1.10.10.10">
    <property type="entry name" value="Winged helix-like DNA-binding domain superfamily/Winged helix DNA-binding domain"/>
    <property type="match status" value="1"/>
</dbReference>
<keyword evidence="2" id="KW-0805">Transcription regulation</keyword>
<dbReference type="SUPFAM" id="SSF53850">
    <property type="entry name" value="Periplasmic binding protein-like II"/>
    <property type="match status" value="1"/>
</dbReference>
<comment type="caution">
    <text evidence="6">The sequence shown here is derived from an EMBL/GenBank/DDBJ whole genome shotgun (WGS) entry which is preliminary data.</text>
</comment>
<dbReference type="SUPFAM" id="SSF46785">
    <property type="entry name" value="Winged helix' DNA-binding domain"/>
    <property type="match status" value="1"/>
</dbReference>
<dbReference type="PROSITE" id="PS50931">
    <property type="entry name" value="HTH_LYSR"/>
    <property type="match status" value="1"/>
</dbReference>
<keyword evidence="4" id="KW-0804">Transcription</keyword>
<dbReference type="PANTHER" id="PTHR30346:SF28">
    <property type="entry name" value="HTH-TYPE TRANSCRIPTIONAL REGULATOR CYNR"/>
    <property type="match status" value="1"/>
</dbReference>
<keyword evidence="3" id="KW-0238">DNA-binding</keyword>
<keyword evidence="7" id="KW-1185">Reference proteome</keyword>
<dbReference type="Proteomes" id="UP001597391">
    <property type="component" value="Unassembled WGS sequence"/>
</dbReference>
<comment type="similarity">
    <text evidence="1">Belongs to the LysR transcriptional regulatory family.</text>
</comment>